<protein>
    <recommendedName>
        <fullName evidence="1">MAP3K TRAFs-binding domain-containing protein</fullName>
    </recommendedName>
</protein>
<dbReference type="EMBL" id="JJQS01000129">
    <property type="protein sequence ID" value="KKH71801.1"/>
    <property type="molecule type" value="Genomic_DNA"/>
</dbReference>
<dbReference type="EMBL" id="JJQU01000139">
    <property type="protein sequence ID" value="KKH84591.1"/>
    <property type="molecule type" value="Genomic_DNA"/>
</dbReference>
<dbReference type="Proteomes" id="UP000034937">
    <property type="component" value="Unassembled WGS sequence"/>
</dbReference>
<dbReference type="Proteomes" id="UP000034758">
    <property type="component" value="Unassembled WGS sequence"/>
</dbReference>
<evidence type="ECO:0000259" key="1">
    <source>
        <dbReference type="Pfam" id="PF13281"/>
    </source>
</evidence>
<evidence type="ECO:0000313" key="26">
    <source>
        <dbReference type="Proteomes" id="UP000034142"/>
    </source>
</evidence>
<dbReference type="RefSeq" id="WP_048041444.1">
    <property type="nucleotide sequence ID" value="NZ_JBLVWA010000182.1"/>
</dbReference>
<evidence type="ECO:0000313" key="8">
    <source>
        <dbReference type="EMBL" id="KKH55452.1"/>
    </source>
</evidence>
<evidence type="ECO:0000313" key="28">
    <source>
        <dbReference type="Proteomes" id="UP000034232"/>
    </source>
</evidence>
<evidence type="ECO:0000313" key="12">
    <source>
        <dbReference type="EMBL" id="KKH71801.1"/>
    </source>
</evidence>
<name>A0A0F8P5I8_METMZ</name>
<evidence type="ECO:0000313" key="6">
    <source>
        <dbReference type="EMBL" id="KKH42704.1"/>
    </source>
</evidence>
<dbReference type="Proteomes" id="UP000034872">
    <property type="component" value="Unassembled WGS sequence"/>
</dbReference>
<reference evidence="21 22" key="1">
    <citation type="journal article" date="2015" name="ISME J.">
        <title>Genomic and phenotypic differentiation among Methanosarcina mazei populations from Columbia River sediment.</title>
        <authorList>
            <person name="Youngblut N.D."/>
            <person name="Wirth J.S."/>
            <person name="Henriksen J.R."/>
            <person name="Smith M."/>
            <person name="Simon H."/>
            <person name="Metcalf W.W."/>
            <person name="Whitaker R.J."/>
        </authorList>
    </citation>
    <scope>NUCLEOTIDE SEQUENCE [LARGE SCALE GENOMIC DNA]</scope>
    <source>
        <strain evidence="5 34">1.H.A.1A.1</strain>
        <strain evidence="6 24">1.H.A.1A.3</strain>
        <strain evidence="7 22">1.H.A.1A.6</strain>
        <strain evidence="8 28">1.H.A.2.3</strain>
        <strain evidence="9 33">1.H.A.2.7</strain>
        <strain evidence="10">1.H.A.2.8</strain>
        <strain evidence="11 37">1.H.M.1A.1</strain>
        <strain evidence="12 25">1.H.M.1A.2</strain>
        <strain evidence="13 35">1.H.M.1A.3</strain>
        <strain evidence="15 27">1.H.M.2.1</strain>
        <strain evidence="14 21">1.H.M.2.2</strain>
        <strain evidence="16 38">1.H.M.2.3</strain>
        <strain evidence="17 32">1.H.M.2.4</strain>
        <strain evidence="18 36">1.H.T.2.1</strain>
        <strain evidence="20 23">1.H.T.2.3</strain>
        <strain evidence="19 29">1.H.T.2.5</strain>
        <strain evidence="4 26">2.F.A.2.3</strain>
        <strain evidence="2 30">2.F.A.2.4</strain>
        <strain evidence="3 31">2.F.T.0.2</strain>
    </source>
</reference>
<dbReference type="Proteomes" id="UP000034040">
    <property type="component" value="Unassembled WGS sequence"/>
</dbReference>
<dbReference type="Proteomes" id="UP000033814">
    <property type="component" value="Unassembled WGS sequence"/>
</dbReference>
<evidence type="ECO:0000313" key="16">
    <source>
        <dbReference type="EMBL" id="KKH87753.1"/>
    </source>
</evidence>
<gene>
    <name evidence="4" type="ORF">DU31_01190</name>
    <name evidence="3" type="ORF">DU40_16140</name>
    <name evidence="2" type="ORF">DU47_06070</name>
    <name evidence="6" type="ORF">DU50_04575</name>
    <name evidence="5" type="ORF">DU54_14280</name>
    <name evidence="10" type="ORF">DU73_20335</name>
    <name evidence="9" type="ORF">DU75_00875</name>
    <name evidence="8" type="ORF">DU76_02160</name>
    <name evidence="12" type="ORF">DU77_10650</name>
    <name evidence="13" type="ORF">DU78_17565</name>
    <name evidence="17" type="ORF">DU79_09625</name>
    <name evidence="15" type="ORF">DU80_13185</name>
    <name evidence="20" type="ORF">DU81_07495</name>
    <name evidence="14" type="ORF">DU82_14460</name>
    <name evidence="19" type="ORF">DU83_01185</name>
    <name evidence="18" type="ORF">DU84_10805</name>
    <name evidence="7" type="ORF">DU85_17335</name>
    <name evidence="11" type="ORF">DU86_02050</name>
    <name evidence="16" type="ORF">DU88_14335</name>
</gene>
<dbReference type="EMBL" id="JJQV01000133">
    <property type="protein sequence ID" value="KKH80573.1"/>
    <property type="molecule type" value="Genomic_DNA"/>
</dbReference>
<evidence type="ECO:0000313" key="11">
    <source>
        <dbReference type="EMBL" id="KKH70534.1"/>
    </source>
</evidence>
<evidence type="ECO:0000313" key="29">
    <source>
        <dbReference type="Proteomes" id="UP000034547"/>
    </source>
</evidence>
<dbReference type="EMBL" id="JJQZ01000145">
    <property type="protein sequence ID" value="KKH92745.1"/>
    <property type="molecule type" value="Genomic_DNA"/>
</dbReference>
<evidence type="ECO:0000313" key="3">
    <source>
        <dbReference type="EMBL" id="KKF99920.1"/>
    </source>
</evidence>
<dbReference type="EMBL" id="JJQX01000251">
    <property type="protein sequence ID" value="KKH88028.1"/>
    <property type="molecule type" value="Genomic_DNA"/>
</dbReference>
<dbReference type="EMBL" id="JJRB01000116">
    <property type="protein sequence ID" value="KKI01751.1"/>
    <property type="molecule type" value="Genomic_DNA"/>
</dbReference>
<dbReference type="Proteomes" id="UP000034547">
    <property type="component" value="Unassembled WGS sequence"/>
</dbReference>
<evidence type="ECO:0000313" key="22">
    <source>
        <dbReference type="Proteomes" id="UP000033864"/>
    </source>
</evidence>
<evidence type="ECO:0000313" key="4">
    <source>
        <dbReference type="EMBL" id="KKG04154.1"/>
    </source>
</evidence>
<evidence type="ECO:0000313" key="2">
    <source>
        <dbReference type="EMBL" id="KKF98411.1"/>
    </source>
</evidence>
<dbReference type="Proteomes" id="UP000034668">
    <property type="component" value="Unassembled WGS sequence"/>
</dbReference>
<dbReference type="Proteomes" id="UP000034692">
    <property type="component" value="Unassembled WGS sequence"/>
</dbReference>
<keyword evidence="30" id="KW-1185">Reference proteome</keyword>
<dbReference type="EMBL" id="JJOR01000081">
    <property type="protein sequence ID" value="KKG04154.1"/>
    <property type="molecule type" value="Genomic_DNA"/>
</dbReference>
<proteinExistence type="predicted"/>
<evidence type="ECO:0000313" key="17">
    <source>
        <dbReference type="EMBL" id="KKH88028.1"/>
    </source>
</evidence>
<evidence type="ECO:0000313" key="32">
    <source>
        <dbReference type="Proteomes" id="UP000034668"/>
    </source>
</evidence>
<dbReference type="EMBL" id="JJQH01000052">
    <property type="protein sequence ID" value="KKH42704.1"/>
    <property type="molecule type" value="Genomic_DNA"/>
</dbReference>
<dbReference type="EMBL" id="JJQP01000108">
    <property type="protein sequence ID" value="KKH67305.1"/>
    <property type="molecule type" value="Genomic_DNA"/>
</dbReference>
<dbReference type="EMBL" id="JJQW01000073">
    <property type="protein sequence ID" value="KKH87753.1"/>
    <property type="molecule type" value="Genomic_DNA"/>
</dbReference>
<evidence type="ECO:0000313" key="27">
    <source>
        <dbReference type="Proteomes" id="UP000034152"/>
    </source>
</evidence>
<evidence type="ECO:0000313" key="21">
    <source>
        <dbReference type="Proteomes" id="UP000033814"/>
    </source>
</evidence>
<dbReference type="EMBL" id="JJQT01000175">
    <property type="protein sequence ID" value="KKH75867.1"/>
    <property type="molecule type" value="Genomic_DNA"/>
</dbReference>
<evidence type="ECO:0000313" key="18">
    <source>
        <dbReference type="EMBL" id="KKH92745.1"/>
    </source>
</evidence>
<evidence type="ECO:0000313" key="36">
    <source>
        <dbReference type="Proteomes" id="UP000034872"/>
    </source>
</evidence>
<evidence type="ECO:0000313" key="38">
    <source>
        <dbReference type="Proteomes" id="UP000034937"/>
    </source>
</evidence>
<evidence type="ECO:0000313" key="30">
    <source>
        <dbReference type="Proteomes" id="UP000034578"/>
    </source>
</evidence>
<dbReference type="Pfam" id="PF13281">
    <property type="entry name" value="MAP3K_TRAF_bd"/>
    <property type="match status" value="1"/>
</dbReference>
<evidence type="ECO:0000313" key="33">
    <source>
        <dbReference type="Proteomes" id="UP000034692"/>
    </source>
</evidence>
<dbReference type="Proteomes" id="UP000034842">
    <property type="component" value="Unassembled WGS sequence"/>
</dbReference>
<evidence type="ECO:0000313" key="25">
    <source>
        <dbReference type="Proteomes" id="UP000034040"/>
    </source>
</evidence>
<evidence type="ECO:0000313" key="5">
    <source>
        <dbReference type="EMBL" id="KKH40335.1"/>
    </source>
</evidence>
<dbReference type="Proteomes" id="UP000034925">
    <property type="component" value="Unassembled WGS sequence"/>
</dbReference>
<evidence type="ECO:0000313" key="9">
    <source>
        <dbReference type="EMBL" id="KKH58272.1"/>
    </source>
</evidence>
<dbReference type="Proteomes" id="UP000033885">
    <property type="component" value="Unassembled WGS sequence"/>
</dbReference>
<dbReference type="EMBL" id="JJQR01000173">
    <property type="protein sequence ID" value="KKH70534.1"/>
    <property type="molecule type" value="Genomic_DNA"/>
</dbReference>
<dbReference type="Proteomes" id="UP000034597">
    <property type="component" value="Unassembled WGS sequence"/>
</dbReference>
<dbReference type="InterPro" id="IPR025136">
    <property type="entry name" value="MAP3K_TRAF-bd"/>
</dbReference>
<sequence length="467" mass="52842">MSGNNYKSICFVAMPYGKKTDLATGTEIDFDKIYELAIKPAIEEEGLEPLRGDEELTGGIIHTTMFARLLLSEYVVADLTLSNPNVFYELGIRHAVKPFTTVPIYAKIHPLPFDVDMVRAIGYNLKTNVLSKGAVLSKEAAENLKSELMKRIQQAINGPQANDSPLFELIPKFPAIKLPYEVTYSFRERVSHDKEFHERLDRAKLKPSNQERCMALLEIQEDLVDLKGIQASILLDLMLSFRSVEAWNEMTDLCEAFPDYLKNNIFVRQQWAFSLNRRNKPGDRDKAVSLLTEVMKEYGPDPETLGILGRIHKDRYREAKEKGSIIALAALDESISTYVEGFNSDPRDYYPGINAITLLIEKGDKEALKKAEQLAPLVSFAVARRGGVSSNNYWDLATVLELNCISSDWVSAVNVLPKVLDKAKESWMLKSTLDNLTILKQARICQGHNIEKLQEIIKEFEKCRCDL</sequence>
<evidence type="ECO:0000313" key="19">
    <source>
        <dbReference type="EMBL" id="KKI01751.1"/>
    </source>
</evidence>
<evidence type="ECO:0000313" key="7">
    <source>
        <dbReference type="EMBL" id="KKH44309.1"/>
    </source>
</evidence>
<evidence type="ECO:0000313" key="34">
    <source>
        <dbReference type="Proteomes" id="UP000034758"/>
    </source>
</evidence>
<dbReference type="EMBL" id="JJRA01000002">
    <property type="protein sequence ID" value="KKI07003.1"/>
    <property type="molecule type" value="Genomic_DNA"/>
</dbReference>
<dbReference type="EMBL" id="JJOS01000131">
    <property type="protein sequence ID" value="KKF98411.1"/>
    <property type="molecule type" value="Genomic_DNA"/>
</dbReference>
<dbReference type="Proteomes" id="UP000033864">
    <property type="component" value="Unassembled WGS sequence"/>
</dbReference>
<dbReference type="Proteomes" id="UP000034021">
    <property type="component" value="Unassembled WGS sequence"/>
</dbReference>
<dbReference type="Proteomes" id="UP000034152">
    <property type="component" value="Unassembled WGS sequence"/>
</dbReference>
<feature type="domain" description="MAP3K TRAFs-binding" evidence="1">
    <location>
        <begin position="86"/>
        <end position="456"/>
    </location>
</feature>
<accession>A0A0F8P5I8</accession>
<dbReference type="Proteomes" id="UP000034232">
    <property type="component" value="Unassembled WGS sequence"/>
</dbReference>
<evidence type="ECO:0000313" key="14">
    <source>
        <dbReference type="EMBL" id="KKH80573.1"/>
    </source>
</evidence>
<evidence type="ECO:0000313" key="35">
    <source>
        <dbReference type="Proteomes" id="UP000034842"/>
    </source>
</evidence>
<dbReference type="EMBL" id="JJOT01000102">
    <property type="protein sequence ID" value="KKF99920.1"/>
    <property type="molecule type" value="Genomic_DNA"/>
</dbReference>
<dbReference type="EMBL" id="JJQM01000080">
    <property type="protein sequence ID" value="KKH55452.1"/>
    <property type="molecule type" value="Genomic_DNA"/>
</dbReference>
<dbReference type="EMBL" id="JJQJ01000214">
    <property type="protein sequence ID" value="KKH44309.1"/>
    <property type="molecule type" value="Genomic_DNA"/>
</dbReference>
<dbReference type="PATRIC" id="fig|2209.51.peg.1003"/>
<evidence type="ECO:0000313" key="31">
    <source>
        <dbReference type="Proteomes" id="UP000034597"/>
    </source>
</evidence>
<evidence type="ECO:0000313" key="10">
    <source>
        <dbReference type="EMBL" id="KKH67305.1"/>
    </source>
</evidence>
<evidence type="ECO:0000313" key="20">
    <source>
        <dbReference type="EMBL" id="KKI07003.1"/>
    </source>
</evidence>
<organism evidence="9 33">
    <name type="scientific">Methanosarcina mazei</name>
    <name type="common">Methanosarcina frisia</name>
    <dbReference type="NCBI Taxonomy" id="2209"/>
    <lineage>
        <taxon>Archaea</taxon>
        <taxon>Methanobacteriati</taxon>
        <taxon>Methanobacteriota</taxon>
        <taxon>Stenosarchaea group</taxon>
        <taxon>Methanomicrobia</taxon>
        <taxon>Methanosarcinales</taxon>
        <taxon>Methanosarcinaceae</taxon>
        <taxon>Methanosarcina</taxon>
    </lineage>
</organism>
<evidence type="ECO:0000313" key="13">
    <source>
        <dbReference type="EMBL" id="KKH75867.1"/>
    </source>
</evidence>
<evidence type="ECO:0000313" key="23">
    <source>
        <dbReference type="Proteomes" id="UP000033885"/>
    </source>
</evidence>
<dbReference type="EMBL" id="JJQO01000348">
    <property type="protein sequence ID" value="KKH58272.1"/>
    <property type="molecule type" value="Genomic_DNA"/>
</dbReference>
<dbReference type="EMBL" id="JJQG01000054">
    <property type="protein sequence ID" value="KKH40335.1"/>
    <property type="molecule type" value="Genomic_DNA"/>
</dbReference>
<evidence type="ECO:0000313" key="37">
    <source>
        <dbReference type="Proteomes" id="UP000034925"/>
    </source>
</evidence>
<evidence type="ECO:0000313" key="15">
    <source>
        <dbReference type="EMBL" id="KKH84591.1"/>
    </source>
</evidence>
<evidence type="ECO:0000313" key="24">
    <source>
        <dbReference type="Proteomes" id="UP000034021"/>
    </source>
</evidence>
<dbReference type="Proteomes" id="UP000034142">
    <property type="component" value="Unassembled WGS sequence"/>
</dbReference>
<dbReference type="AlphaFoldDB" id="A0A0F8P5I8"/>
<comment type="caution">
    <text evidence="9">The sequence shown here is derived from an EMBL/GenBank/DDBJ whole genome shotgun (WGS) entry which is preliminary data.</text>
</comment>
<dbReference type="Proteomes" id="UP000034578">
    <property type="component" value="Unassembled WGS sequence"/>
</dbReference>